<protein>
    <submittedName>
        <fullName evidence="1">Uncharacterized protein</fullName>
    </submittedName>
</protein>
<sequence>MSSLLLGQMFLQDNTRGPAHKASARTREPTRSTFHALLACLPLRDSEGFRVPTFTCSLDRGLMTEIVMFAKAREDHLVDPDSRLSHGAHWADAAFDQTTGLKMRHEVAFQGLNHAIYSLAANVMLEEWTGSDPPGMRYFGASRKDANKVRDHGWSPPPLKNNLSRTKIHNSAVRCLAKMYGSPVPREIVDYFRAAPTKTSGVPDGLFSNAKATVCVAGEEENLAKAGAVDHFARVVSAPDVDVSVSVFINPETGEPRLECCQGSVIARYAAQVVEGMIVFGYGVAIFTQQDRSIVMVWRETGELRISEIIHHTANGLKSSPQGKRPVATFQRTMSLALLKADVGLWAAAYRPSPPSIKH</sequence>
<organism evidence="1 2">
    <name type="scientific">Saitozyma podzolica</name>
    <dbReference type="NCBI Taxonomy" id="1890683"/>
    <lineage>
        <taxon>Eukaryota</taxon>
        <taxon>Fungi</taxon>
        <taxon>Dikarya</taxon>
        <taxon>Basidiomycota</taxon>
        <taxon>Agaricomycotina</taxon>
        <taxon>Tremellomycetes</taxon>
        <taxon>Tremellales</taxon>
        <taxon>Trimorphomycetaceae</taxon>
        <taxon>Saitozyma</taxon>
    </lineage>
</organism>
<gene>
    <name evidence="1" type="ORF">EHS25_000086</name>
</gene>
<accession>A0A427YVH0</accession>
<dbReference type="OrthoDB" id="10474735at2759"/>
<reference evidence="1 2" key="1">
    <citation type="submission" date="2018-11" db="EMBL/GenBank/DDBJ databases">
        <title>Genome sequence of Saitozyma podzolica DSM 27192.</title>
        <authorList>
            <person name="Aliyu H."/>
            <person name="Gorte O."/>
            <person name="Ochsenreither K."/>
        </authorList>
    </citation>
    <scope>NUCLEOTIDE SEQUENCE [LARGE SCALE GENOMIC DNA]</scope>
    <source>
        <strain evidence="1 2">DSM 27192</strain>
    </source>
</reference>
<proteinExistence type="predicted"/>
<dbReference type="Proteomes" id="UP000279259">
    <property type="component" value="Unassembled WGS sequence"/>
</dbReference>
<evidence type="ECO:0000313" key="1">
    <source>
        <dbReference type="EMBL" id="RSH95001.1"/>
    </source>
</evidence>
<dbReference type="EMBL" id="RSCD01000001">
    <property type="protein sequence ID" value="RSH95001.1"/>
    <property type="molecule type" value="Genomic_DNA"/>
</dbReference>
<dbReference type="AlphaFoldDB" id="A0A427YVH0"/>
<keyword evidence="2" id="KW-1185">Reference proteome</keyword>
<comment type="caution">
    <text evidence="1">The sequence shown here is derived from an EMBL/GenBank/DDBJ whole genome shotgun (WGS) entry which is preliminary data.</text>
</comment>
<evidence type="ECO:0000313" key="2">
    <source>
        <dbReference type="Proteomes" id="UP000279259"/>
    </source>
</evidence>
<name>A0A427YVH0_9TREE</name>